<dbReference type="Gene3D" id="2.60.40.10">
    <property type="entry name" value="Immunoglobulins"/>
    <property type="match status" value="2"/>
</dbReference>
<accession>A0ABM1TM03</accession>
<feature type="domain" description="Ig-like" evidence="5">
    <location>
        <begin position="32"/>
        <end position="126"/>
    </location>
</feature>
<evidence type="ECO:0000313" key="7">
    <source>
        <dbReference type="RefSeq" id="XP_022256909.1"/>
    </source>
</evidence>
<dbReference type="Pfam" id="PF07679">
    <property type="entry name" value="I-set"/>
    <property type="match status" value="1"/>
</dbReference>
<dbReference type="InterPro" id="IPR013783">
    <property type="entry name" value="Ig-like_fold"/>
</dbReference>
<dbReference type="SUPFAM" id="SSF48726">
    <property type="entry name" value="Immunoglobulin"/>
    <property type="match status" value="2"/>
</dbReference>
<dbReference type="GeneID" id="111089186"/>
<name>A0ABM1TM03_LIMPO</name>
<dbReference type="InterPro" id="IPR007110">
    <property type="entry name" value="Ig-like_dom"/>
</dbReference>
<dbReference type="InterPro" id="IPR003599">
    <property type="entry name" value="Ig_sub"/>
</dbReference>
<dbReference type="Proteomes" id="UP000694941">
    <property type="component" value="Unplaced"/>
</dbReference>
<proteinExistence type="predicted"/>
<keyword evidence="2" id="KW-1015">Disulfide bond</keyword>
<dbReference type="InterPro" id="IPR013098">
    <property type="entry name" value="Ig_I-set"/>
</dbReference>
<dbReference type="PANTHER" id="PTHR12231">
    <property type="entry name" value="CTX-RELATED TYPE I TRANSMEMBRANE PROTEIN"/>
    <property type="match status" value="1"/>
</dbReference>
<keyword evidence="6" id="KW-1185">Reference proteome</keyword>
<dbReference type="RefSeq" id="XP_022256909.1">
    <property type="nucleotide sequence ID" value="XM_022401201.1"/>
</dbReference>
<dbReference type="SMART" id="SM00409">
    <property type="entry name" value="IG"/>
    <property type="match status" value="1"/>
</dbReference>
<dbReference type="InterPro" id="IPR036179">
    <property type="entry name" value="Ig-like_dom_sf"/>
</dbReference>
<evidence type="ECO:0000256" key="4">
    <source>
        <dbReference type="SAM" id="MobiDB-lite"/>
    </source>
</evidence>
<sequence length="183" mass="20825">MYLIQRGGSYRHKQKPYSSSALGGQTEMSFEPEFAEPIPNITVSAGRDVSIPCVVDHLGSYRVAWIHTDRSTLLTLATRVITRNSRYQVSHNSHRTWWLHIKNVQMRDRGQYMCQINTSPMKNQVGYIKVVVPPQIDESVTSKDTDVREGENVSLKCIASGSPEPEVTWRREDGEEISMDSKK</sequence>
<feature type="region of interest" description="Disordered" evidence="4">
    <location>
        <begin position="164"/>
        <end position="183"/>
    </location>
</feature>
<dbReference type="PANTHER" id="PTHR12231:SF253">
    <property type="entry name" value="DPR-INTERACTING PROTEIN ETA, ISOFORM B-RELATED"/>
    <property type="match status" value="1"/>
</dbReference>
<feature type="compositionally biased region" description="Basic and acidic residues" evidence="4">
    <location>
        <begin position="140"/>
        <end position="151"/>
    </location>
</feature>
<evidence type="ECO:0000256" key="3">
    <source>
        <dbReference type="ARBA" id="ARBA00023319"/>
    </source>
</evidence>
<gene>
    <name evidence="7" type="primary">LOC111089186</name>
</gene>
<protein>
    <submittedName>
        <fullName evidence="7">Neurotrimin-like</fullName>
    </submittedName>
</protein>
<keyword evidence="1" id="KW-0677">Repeat</keyword>
<evidence type="ECO:0000313" key="6">
    <source>
        <dbReference type="Proteomes" id="UP000694941"/>
    </source>
</evidence>
<evidence type="ECO:0000256" key="1">
    <source>
        <dbReference type="ARBA" id="ARBA00022737"/>
    </source>
</evidence>
<evidence type="ECO:0000259" key="5">
    <source>
        <dbReference type="PROSITE" id="PS50835"/>
    </source>
</evidence>
<evidence type="ECO:0000256" key="2">
    <source>
        <dbReference type="ARBA" id="ARBA00023157"/>
    </source>
</evidence>
<dbReference type="InterPro" id="IPR051170">
    <property type="entry name" value="Neural/epithelial_adhesion"/>
</dbReference>
<feature type="domain" description="Ig-like" evidence="5">
    <location>
        <begin position="134"/>
        <end position="183"/>
    </location>
</feature>
<feature type="non-terminal residue" evidence="7">
    <location>
        <position position="183"/>
    </location>
</feature>
<feature type="region of interest" description="Disordered" evidence="4">
    <location>
        <begin position="1"/>
        <end position="24"/>
    </location>
</feature>
<feature type="region of interest" description="Disordered" evidence="4">
    <location>
        <begin position="140"/>
        <end position="159"/>
    </location>
</feature>
<reference evidence="7" key="1">
    <citation type="submission" date="2025-08" db="UniProtKB">
        <authorList>
            <consortium name="RefSeq"/>
        </authorList>
    </citation>
    <scope>IDENTIFICATION</scope>
    <source>
        <tissue evidence="7">Muscle</tissue>
    </source>
</reference>
<feature type="compositionally biased region" description="Basic and acidic residues" evidence="4">
    <location>
        <begin position="167"/>
        <end position="183"/>
    </location>
</feature>
<organism evidence="6 7">
    <name type="scientific">Limulus polyphemus</name>
    <name type="common">Atlantic horseshoe crab</name>
    <dbReference type="NCBI Taxonomy" id="6850"/>
    <lineage>
        <taxon>Eukaryota</taxon>
        <taxon>Metazoa</taxon>
        <taxon>Ecdysozoa</taxon>
        <taxon>Arthropoda</taxon>
        <taxon>Chelicerata</taxon>
        <taxon>Merostomata</taxon>
        <taxon>Xiphosura</taxon>
        <taxon>Limulidae</taxon>
        <taxon>Limulus</taxon>
    </lineage>
</organism>
<dbReference type="PROSITE" id="PS50835">
    <property type="entry name" value="IG_LIKE"/>
    <property type="match status" value="2"/>
</dbReference>
<keyword evidence="3" id="KW-0393">Immunoglobulin domain</keyword>
<dbReference type="Pfam" id="PF13927">
    <property type="entry name" value="Ig_3"/>
    <property type="match status" value="1"/>
</dbReference>